<organism evidence="2 3">
    <name type="scientific">Clostridium manihotivorum</name>
    <dbReference type="NCBI Taxonomy" id="2320868"/>
    <lineage>
        <taxon>Bacteria</taxon>
        <taxon>Bacillati</taxon>
        <taxon>Bacillota</taxon>
        <taxon>Clostridia</taxon>
        <taxon>Eubacteriales</taxon>
        <taxon>Clostridiaceae</taxon>
        <taxon>Clostridium</taxon>
    </lineage>
</organism>
<evidence type="ECO:0000313" key="2">
    <source>
        <dbReference type="EMBL" id="QAA33060.1"/>
    </source>
</evidence>
<protein>
    <submittedName>
        <fullName evidence="2">Uncharacterized protein</fullName>
    </submittedName>
</protein>
<evidence type="ECO:0000313" key="3">
    <source>
        <dbReference type="Proteomes" id="UP000286268"/>
    </source>
</evidence>
<feature type="transmembrane region" description="Helical" evidence="1">
    <location>
        <begin position="6"/>
        <end position="22"/>
    </location>
</feature>
<proteinExistence type="predicted"/>
<feature type="transmembrane region" description="Helical" evidence="1">
    <location>
        <begin position="29"/>
        <end position="46"/>
    </location>
</feature>
<dbReference type="AlphaFoldDB" id="A0A3R5X2T4"/>
<gene>
    <name evidence="2" type="ORF">C1I91_16240</name>
</gene>
<keyword evidence="1" id="KW-0472">Membrane</keyword>
<dbReference type="EMBL" id="CP025746">
    <property type="protein sequence ID" value="QAA33060.1"/>
    <property type="molecule type" value="Genomic_DNA"/>
</dbReference>
<evidence type="ECO:0000256" key="1">
    <source>
        <dbReference type="SAM" id="Phobius"/>
    </source>
</evidence>
<dbReference type="RefSeq" id="WP_128213792.1">
    <property type="nucleotide sequence ID" value="NZ_CP025746.1"/>
</dbReference>
<reference evidence="2 3" key="1">
    <citation type="submission" date="2018-01" db="EMBL/GenBank/DDBJ databases">
        <title>Genome Sequencing and Assembly of Anaerobacter polyendosporus strain CT4.</title>
        <authorList>
            <person name="Tachaapaikoon C."/>
            <person name="Sutheeworapong S."/>
            <person name="Jenjaroenpun P."/>
            <person name="Wongsurawat T."/>
            <person name="Nookeaw I."/>
            <person name="Cheawchanlertfa P."/>
            <person name="Kosugi A."/>
            <person name="Cheevadhanarak S."/>
            <person name="Ratanakhanokchai K."/>
        </authorList>
    </citation>
    <scope>NUCLEOTIDE SEQUENCE [LARGE SCALE GENOMIC DNA]</scope>
    <source>
        <strain evidence="2 3">CT4</strain>
    </source>
</reference>
<dbReference type="Proteomes" id="UP000286268">
    <property type="component" value="Chromosome"/>
</dbReference>
<keyword evidence="1" id="KW-1133">Transmembrane helix</keyword>
<dbReference type="KEGG" id="cmah:C1I91_16240"/>
<sequence length="65" mass="7153">MSDIILTTILIVSIILFVLGIKFKSLKRLRVTSIILIIICLILSLQDLKGGFLQGFSNGYNGVSK</sequence>
<name>A0A3R5X2T4_9CLOT</name>
<keyword evidence="1" id="KW-0812">Transmembrane</keyword>
<keyword evidence="3" id="KW-1185">Reference proteome</keyword>
<accession>A0A3R5X2T4</accession>